<proteinExistence type="predicted"/>
<keyword evidence="1" id="KW-1133">Transmembrane helix</keyword>
<accession>A0A6G1J4I4</accession>
<dbReference type="AlphaFoldDB" id="A0A6G1J4I4"/>
<sequence length="289" mass="32737">MNTSFYSFVISLILFTAICWVYTYTIRTYLSPALSYISSFARRVTWSLVTSTARLHPSSSYWSFLISLFPPEPTPPPVTITGIRIPANGTPPHLLQLTTRTVPEDARDTFLFHIPDLRKYWGTEHAHQQRDLDRLELQTPDQLQRTRSRLPSLPHPWTECALLQRLRVPTHRGVLPKHDASCAGVYYVFYSFDCDDLPRNEYVPKWLSDGAGHIYLGDVFVVKMAPNEYARRSDGGWAAYGNIAPGFLEILGKGPSRGETECHSCGNAQYAHDRVRRPLAGADVDSGYM</sequence>
<keyword evidence="1" id="KW-0812">Transmembrane</keyword>
<gene>
    <name evidence="2" type="ORF">K458DRAFT_20782</name>
</gene>
<evidence type="ECO:0000313" key="2">
    <source>
        <dbReference type="EMBL" id="KAF2685145.1"/>
    </source>
</evidence>
<evidence type="ECO:0000256" key="1">
    <source>
        <dbReference type="SAM" id="Phobius"/>
    </source>
</evidence>
<dbReference type="Proteomes" id="UP000799291">
    <property type="component" value="Unassembled WGS sequence"/>
</dbReference>
<dbReference type="EMBL" id="MU005579">
    <property type="protein sequence ID" value="KAF2685145.1"/>
    <property type="molecule type" value="Genomic_DNA"/>
</dbReference>
<protein>
    <submittedName>
        <fullName evidence="2">Uncharacterized protein</fullName>
    </submittedName>
</protein>
<evidence type="ECO:0000313" key="3">
    <source>
        <dbReference type="Proteomes" id="UP000799291"/>
    </source>
</evidence>
<feature type="transmembrane region" description="Helical" evidence="1">
    <location>
        <begin position="6"/>
        <end position="25"/>
    </location>
</feature>
<keyword evidence="3" id="KW-1185">Reference proteome</keyword>
<organism evidence="2 3">
    <name type="scientific">Lentithecium fluviatile CBS 122367</name>
    <dbReference type="NCBI Taxonomy" id="1168545"/>
    <lineage>
        <taxon>Eukaryota</taxon>
        <taxon>Fungi</taxon>
        <taxon>Dikarya</taxon>
        <taxon>Ascomycota</taxon>
        <taxon>Pezizomycotina</taxon>
        <taxon>Dothideomycetes</taxon>
        <taxon>Pleosporomycetidae</taxon>
        <taxon>Pleosporales</taxon>
        <taxon>Massarineae</taxon>
        <taxon>Lentitheciaceae</taxon>
        <taxon>Lentithecium</taxon>
    </lineage>
</organism>
<name>A0A6G1J4I4_9PLEO</name>
<keyword evidence="1" id="KW-0472">Membrane</keyword>
<dbReference type="OrthoDB" id="3480872at2759"/>
<reference evidence="2" key="1">
    <citation type="journal article" date="2020" name="Stud. Mycol.">
        <title>101 Dothideomycetes genomes: a test case for predicting lifestyles and emergence of pathogens.</title>
        <authorList>
            <person name="Haridas S."/>
            <person name="Albert R."/>
            <person name="Binder M."/>
            <person name="Bloem J."/>
            <person name="Labutti K."/>
            <person name="Salamov A."/>
            <person name="Andreopoulos B."/>
            <person name="Baker S."/>
            <person name="Barry K."/>
            <person name="Bills G."/>
            <person name="Bluhm B."/>
            <person name="Cannon C."/>
            <person name="Castanera R."/>
            <person name="Culley D."/>
            <person name="Daum C."/>
            <person name="Ezra D."/>
            <person name="Gonzalez J."/>
            <person name="Henrissat B."/>
            <person name="Kuo A."/>
            <person name="Liang C."/>
            <person name="Lipzen A."/>
            <person name="Lutzoni F."/>
            <person name="Magnuson J."/>
            <person name="Mondo S."/>
            <person name="Nolan M."/>
            <person name="Ohm R."/>
            <person name="Pangilinan J."/>
            <person name="Park H.-J."/>
            <person name="Ramirez L."/>
            <person name="Alfaro M."/>
            <person name="Sun H."/>
            <person name="Tritt A."/>
            <person name="Yoshinaga Y."/>
            <person name="Zwiers L.-H."/>
            <person name="Turgeon B."/>
            <person name="Goodwin S."/>
            <person name="Spatafora J."/>
            <person name="Crous P."/>
            <person name="Grigoriev I."/>
        </authorList>
    </citation>
    <scope>NUCLEOTIDE SEQUENCE</scope>
    <source>
        <strain evidence="2">CBS 122367</strain>
    </source>
</reference>